<dbReference type="EMBL" id="AP024828">
    <property type="protein sequence ID" value="BCZ23312.1"/>
    <property type="molecule type" value="Genomic_DNA"/>
</dbReference>
<organism evidence="3 4">
    <name type="scientific">Mycobacterium senriense</name>
    <dbReference type="NCBI Taxonomy" id="2775496"/>
    <lineage>
        <taxon>Bacteria</taxon>
        <taxon>Bacillati</taxon>
        <taxon>Actinomycetota</taxon>
        <taxon>Actinomycetes</taxon>
        <taxon>Mycobacteriales</taxon>
        <taxon>Mycobacteriaceae</taxon>
        <taxon>Mycobacterium</taxon>
        <taxon>Mycobacterium avium complex (MAC)</taxon>
    </lineage>
</organism>
<feature type="domain" description="PE" evidence="1">
    <location>
        <begin position="14"/>
        <end position="104"/>
    </location>
</feature>
<dbReference type="Proteomes" id="UP000826012">
    <property type="component" value="Chromosome"/>
</dbReference>
<evidence type="ECO:0000259" key="2">
    <source>
        <dbReference type="Pfam" id="PF12484"/>
    </source>
</evidence>
<evidence type="ECO:0000313" key="3">
    <source>
        <dbReference type="EMBL" id="BCZ23312.1"/>
    </source>
</evidence>
<keyword evidence="4" id="KW-1185">Reference proteome</keyword>
<dbReference type="SUPFAM" id="SSF140459">
    <property type="entry name" value="PE/PPE dimer-like"/>
    <property type="match status" value="1"/>
</dbReference>
<dbReference type="Gene3D" id="1.10.287.850">
    <property type="entry name" value="HP0062-like domain"/>
    <property type="match status" value="1"/>
</dbReference>
<dbReference type="Pfam" id="PF00934">
    <property type="entry name" value="PE"/>
    <property type="match status" value="1"/>
</dbReference>
<sequence length="281" mass="27459">MAARLPEEKNMSFVTTRPEALLFAASTLEGLGSSMAAQDAAAAAPTTSIAPAAADEVSALQAAQFSAYGAWYQQVSGQARAIHQSLVNNLNSNAGSYGTTEAANQVSTSATALQQFAPAAAAADPPPGDTSLGTTIEWTQNVGAAASDFITLGEGQFAPVPGASGIPNFVPPGLSSATASVSAAPAPAVVGAAPMLASMGRGPSIGALSVPPSWAASGVPAVNPTAATLTGAGFTSAVPHNAAITTIPGGVPSMATTGRGGYGLGAPRYGVKPVVMPTPTV</sequence>
<reference evidence="3 4" key="2">
    <citation type="submission" date="2021-07" db="EMBL/GenBank/DDBJ databases">
        <authorList>
            <person name="Matsumoto Y."/>
            <person name="Motooka D."/>
            <person name="Nakamura S."/>
        </authorList>
    </citation>
    <scope>NUCLEOTIDE SEQUENCE [LARGE SCALE GENOMIC DNA]</scope>
    <source>
        <strain evidence="3 4">TY59</strain>
    </source>
</reference>
<accession>A0ABM7SYJ7</accession>
<proteinExistence type="predicted"/>
<name>A0ABM7SYJ7_9MYCO</name>
<dbReference type="InterPro" id="IPR038332">
    <property type="entry name" value="PPE_sf"/>
</dbReference>
<protein>
    <submittedName>
        <fullName evidence="3">PE family protein</fullName>
    </submittedName>
</protein>
<evidence type="ECO:0000259" key="1">
    <source>
        <dbReference type="Pfam" id="PF00934"/>
    </source>
</evidence>
<dbReference type="Pfam" id="PF12484">
    <property type="entry name" value="PPE-SVP"/>
    <property type="match status" value="1"/>
</dbReference>
<dbReference type="InterPro" id="IPR022171">
    <property type="entry name" value="PPE_C"/>
</dbReference>
<gene>
    <name evidence="3" type="primary">PE27</name>
    <name evidence="3" type="ORF">MTY59_31670</name>
</gene>
<reference evidence="3 4" key="1">
    <citation type="submission" date="2021-07" db="EMBL/GenBank/DDBJ databases">
        <title>Complete genome sequence of nontuberculous Mycobacterium sp. TY59.</title>
        <authorList>
            <person name="Fukushima K."/>
        </authorList>
    </citation>
    <scope>NUCLEOTIDE SEQUENCE [LARGE SCALE GENOMIC DNA]</scope>
    <source>
        <strain evidence="3 4">TY59</strain>
    </source>
</reference>
<dbReference type="InterPro" id="IPR000084">
    <property type="entry name" value="PE-PGRS_N"/>
</dbReference>
<evidence type="ECO:0000313" key="4">
    <source>
        <dbReference type="Proteomes" id="UP000826012"/>
    </source>
</evidence>
<feature type="domain" description="PPE family C-terminal" evidence="2">
    <location>
        <begin position="197"/>
        <end position="279"/>
    </location>
</feature>